<proteinExistence type="predicted"/>
<dbReference type="EMBL" id="CAJNOC010000797">
    <property type="protein sequence ID" value="CAF0804064.1"/>
    <property type="molecule type" value="Genomic_DNA"/>
</dbReference>
<name>A0A813SXK7_9BILA</name>
<feature type="region of interest" description="Disordered" evidence="1">
    <location>
        <begin position="111"/>
        <end position="130"/>
    </location>
</feature>
<reference evidence="2" key="1">
    <citation type="submission" date="2021-02" db="EMBL/GenBank/DDBJ databases">
        <authorList>
            <person name="Nowell W R."/>
        </authorList>
    </citation>
    <scope>NUCLEOTIDE SEQUENCE</scope>
    <source>
        <strain evidence="2">Ploen Becks lab</strain>
    </source>
</reference>
<evidence type="ECO:0000313" key="2">
    <source>
        <dbReference type="EMBL" id="CAF0804064.1"/>
    </source>
</evidence>
<dbReference type="Pfam" id="PF04801">
    <property type="entry name" value="RPC5"/>
    <property type="match status" value="1"/>
</dbReference>
<gene>
    <name evidence="2" type="ORF">OXX778_LOCUS6626</name>
</gene>
<dbReference type="GO" id="GO:0042797">
    <property type="term" value="P:tRNA transcription by RNA polymerase III"/>
    <property type="evidence" value="ECO:0007669"/>
    <property type="project" value="TreeGrafter"/>
</dbReference>
<dbReference type="PANTHER" id="PTHR12069">
    <property type="entry name" value="DNA-DIRECTED RNA POLYMERASES III 80 KDA POLYPEPTIDE RNA POLYMERASE III SUBUNIT 5"/>
    <property type="match status" value="1"/>
</dbReference>
<feature type="compositionally biased region" description="Low complexity" evidence="1">
    <location>
        <begin position="121"/>
        <end position="130"/>
    </location>
</feature>
<dbReference type="PANTHER" id="PTHR12069:SF0">
    <property type="entry name" value="DNA-DIRECTED RNA POLYMERASE III SUBUNIT RPC5"/>
    <property type="match status" value="1"/>
</dbReference>
<dbReference type="GO" id="GO:0005666">
    <property type="term" value="C:RNA polymerase III complex"/>
    <property type="evidence" value="ECO:0007669"/>
    <property type="project" value="TreeGrafter"/>
</dbReference>
<keyword evidence="3" id="KW-1185">Reference proteome</keyword>
<evidence type="ECO:0000256" key="1">
    <source>
        <dbReference type="SAM" id="MobiDB-lite"/>
    </source>
</evidence>
<organism evidence="2 3">
    <name type="scientific">Brachionus calyciflorus</name>
    <dbReference type="NCBI Taxonomy" id="104777"/>
    <lineage>
        <taxon>Eukaryota</taxon>
        <taxon>Metazoa</taxon>
        <taxon>Spiralia</taxon>
        <taxon>Gnathifera</taxon>
        <taxon>Rotifera</taxon>
        <taxon>Eurotatoria</taxon>
        <taxon>Monogononta</taxon>
        <taxon>Pseudotrocha</taxon>
        <taxon>Ploima</taxon>
        <taxon>Brachionidae</taxon>
        <taxon>Brachionus</taxon>
    </lineage>
</organism>
<sequence length="292" mass="34312">MSDQESLNIKKELIDHYNNSTNSIEKEKVEEEDPIVQEIDVYLSKSLDNKIYILQYPIRPQDRTYLNSKFLTAKLKPKLNKAEIEVELDTTNDNYSKVKGEQYALNVDGKQTVQTGKLNPKQKQPEQQQQQRYYKSNVMDKQVLTSTNATLGQMNRLYHLGLLKDDKLHLTPIQAILQMKPSFDYFDLVEKKTKELKESKDEPEYETEEEMENELEKAELVTMKYSNTTVKTTQEPEQNWINLNYLNQENDESKKLKENLFCKKQDQIIKLNISNEEFISRLVDINLKIESA</sequence>
<accession>A0A813SXK7</accession>
<dbReference type="Proteomes" id="UP000663879">
    <property type="component" value="Unassembled WGS sequence"/>
</dbReference>
<dbReference type="OrthoDB" id="340681at2759"/>
<evidence type="ECO:0000313" key="3">
    <source>
        <dbReference type="Proteomes" id="UP000663879"/>
    </source>
</evidence>
<evidence type="ECO:0008006" key="4">
    <source>
        <dbReference type="Google" id="ProtNLM"/>
    </source>
</evidence>
<protein>
    <recommendedName>
        <fullName evidence="4">DNA-directed RNA polymerase III subunit RPC5</fullName>
    </recommendedName>
</protein>
<dbReference type="AlphaFoldDB" id="A0A813SXK7"/>
<dbReference type="InterPro" id="IPR006886">
    <property type="entry name" value="RNA_pol_III_Rpc5"/>
</dbReference>
<comment type="caution">
    <text evidence="2">The sequence shown here is derived from an EMBL/GenBank/DDBJ whole genome shotgun (WGS) entry which is preliminary data.</text>
</comment>